<gene>
    <name evidence="2" type="ORF">Tci_921660</name>
</gene>
<feature type="non-terminal residue" evidence="2">
    <location>
        <position position="120"/>
    </location>
</feature>
<dbReference type="InterPro" id="IPR053134">
    <property type="entry name" value="RNA-dir_DNA_polymerase"/>
</dbReference>
<comment type="caution">
    <text evidence="2">The sequence shown here is derived from an EMBL/GenBank/DDBJ whole genome shotgun (WGS) entry which is preliminary data.</text>
</comment>
<dbReference type="PANTHER" id="PTHR24559">
    <property type="entry name" value="TRANSPOSON TY3-I GAG-POL POLYPROTEIN"/>
    <property type="match status" value="1"/>
</dbReference>
<evidence type="ECO:0000313" key="2">
    <source>
        <dbReference type="EMBL" id="GFD49691.1"/>
    </source>
</evidence>
<dbReference type="AlphaFoldDB" id="A0A699WXV9"/>
<keyword evidence="2" id="KW-0548">Nucleotidyltransferase</keyword>
<dbReference type="Gene3D" id="3.30.70.270">
    <property type="match status" value="1"/>
</dbReference>
<dbReference type="CDD" id="cd01647">
    <property type="entry name" value="RT_LTR"/>
    <property type="match status" value="1"/>
</dbReference>
<organism evidence="2">
    <name type="scientific">Tanacetum cinerariifolium</name>
    <name type="common">Dalmatian daisy</name>
    <name type="synonym">Chrysanthemum cinerariifolium</name>
    <dbReference type="NCBI Taxonomy" id="118510"/>
    <lineage>
        <taxon>Eukaryota</taxon>
        <taxon>Viridiplantae</taxon>
        <taxon>Streptophyta</taxon>
        <taxon>Embryophyta</taxon>
        <taxon>Tracheophyta</taxon>
        <taxon>Spermatophyta</taxon>
        <taxon>Magnoliopsida</taxon>
        <taxon>eudicotyledons</taxon>
        <taxon>Gunneridae</taxon>
        <taxon>Pentapetalae</taxon>
        <taxon>asterids</taxon>
        <taxon>campanulids</taxon>
        <taxon>Asterales</taxon>
        <taxon>Asteraceae</taxon>
        <taxon>Asteroideae</taxon>
        <taxon>Anthemideae</taxon>
        <taxon>Anthemidinae</taxon>
        <taxon>Tanacetum</taxon>
    </lineage>
</organism>
<dbReference type="GO" id="GO:0003964">
    <property type="term" value="F:RNA-directed DNA polymerase activity"/>
    <property type="evidence" value="ECO:0007669"/>
    <property type="project" value="UniProtKB-KW"/>
</dbReference>
<keyword evidence="2" id="KW-0695">RNA-directed DNA polymerase</keyword>
<dbReference type="Gene3D" id="3.10.10.10">
    <property type="entry name" value="HIV Type 1 Reverse Transcriptase, subunit A, domain 1"/>
    <property type="match status" value="1"/>
</dbReference>
<dbReference type="InterPro" id="IPR043128">
    <property type="entry name" value="Rev_trsase/Diguanyl_cyclase"/>
</dbReference>
<keyword evidence="2" id="KW-0808">Transferase</keyword>
<dbReference type="InterPro" id="IPR043502">
    <property type="entry name" value="DNA/RNA_pol_sf"/>
</dbReference>
<sequence>MSKKDEKKMAFHTDEVVFCYTKMPFGLKNARAKYQRLADTIFEGQMGKKLEAYVDDMVIKSKTKPEMIKDIDERLLTLKMVNMKINPQKCSSGMGEGKFLGYTVTFEGIRANPDKAKAVV</sequence>
<dbReference type="PANTHER" id="PTHR24559:SF444">
    <property type="entry name" value="REVERSE TRANSCRIPTASE DOMAIN-CONTAINING PROTEIN"/>
    <property type="match status" value="1"/>
</dbReference>
<dbReference type="InterPro" id="IPR000477">
    <property type="entry name" value="RT_dom"/>
</dbReference>
<dbReference type="SUPFAM" id="SSF56672">
    <property type="entry name" value="DNA/RNA polymerases"/>
    <property type="match status" value="1"/>
</dbReference>
<accession>A0A699WXV9</accession>
<proteinExistence type="predicted"/>
<protein>
    <submittedName>
        <fullName evidence="2">Reverse transcriptase domain-containing protein</fullName>
    </submittedName>
</protein>
<dbReference type="Pfam" id="PF00078">
    <property type="entry name" value="RVT_1"/>
    <property type="match status" value="1"/>
</dbReference>
<reference evidence="2" key="1">
    <citation type="journal article" date="2019" name="Sci. Rep.">
        <title>Draft genome of Tanacetum cinerariifolium, the natural source of mosquito coil.</title>
        <authorList>
            <person name="Yamashiro T."/>
            <person name="Shiraishi A."/>
            <person name="Satake H."/>
            <person name="Nakayama K."/>
        </authorList>
    </citation>
    <scope>NUCLEOTIDE SEQUENCE</scope>
</reference>
<feature type="domain" description="Reverse transcriptase" evidence="1">
    <location>
        <begin position="3"/>
        <end position="104"/>
    </location>
</feature>
<name>A0A699WXV9_TANCI</name>
<evidence type="ECO:0000259" key="1">
    <source>
        <dbReference type="Pfam" id="PF00078"/>
    </source>
</evidence>
<dbReference type="EMBL" id="BKCJ011745924">
    <property type="protein sequence ID" value="GFD49691.1"/>
    <property type="molecule type" value="Genomic_DNA"/>
</dbReference>